<proteinExistence type="inferred from homology"/>
<keyword evidence="6 7" id="KW-0788">Thiol protease</keyword>
<dbReference type="InterPro" id="IPR036959">
    <property type="entry name" value="Peptidase_C12_UCH_sf"/>
</dbReference>
<gene>
    <name evidence="10" type="ORF">Ae201684_006494</name>
</gene>
<evidence type="ECO:0000256" key="5">
    <source>
        <dbReference type="ARBA" id="ARBA00022801"/>
    </source>
</evidence>
<dbReference type="EC" id="3.4.19.12" evidence="8"/>
<dbReference type="PANTHER" id="PTHR10589">
    <property type="entry name" value="UBIQUITIN CARBOXYL-TERMINAL HYDROLASE"/>
    <property type="match status" value="1"/>
</dbReference>
<dbReference type="GO" id="GO:0005737">
    <property type="term" value="C:cytoplasm"/>
    <property type="evidence" value="ECO:0007669"/>
    <property type="project" value="TreeGrafter"/>
</dbReference>
<evidence type="ECO:0000256" key="6">
    <source>
        <dbReference type="ARBA" id="ARBA00022807"/>
    </source>
</evidence>
<dbReference type="InterPro" id="IPR038765">
    <property type="entry name" value="Papain-like_cys_pep_sf"/>
</dbReference>
<protein>
    <recommendedName>
        <fullName evidence="8">Ubiquitin carboxyl-terminal hydrolase</fullName>
        <ecNumber evidence="8">3.4.19.12</ecNumber>
    </recommendedName>
</protein>
<evidence type="ECO:0000256" key="4">
    <source>
        <dbReference type="ARBA" id="ARBA00022786"/>
    </source>
</evidence>
<evidence type="ECO:0000313" key="10">
    <source>
        <dbReference type="EMBL" id="KAF0737324.1"/>
    </source>
</evidence>
<evidence type="ECO:0000256" key="7">
    <source>
        <dbReference type="PROSITE-ProRule" id="PRU01393"/>
    </source>
</evidence>
<dbReference type="PROSITE" id="PS52048">
    <property type="entry name" value="UCH_DOMAIN"/>
    <property type="match status" value="1"/>
</dbReference>
<dbReference type="PRINTS" id="PR00707">
    <property type="entry name" value="UBCTHYDRLASE"/>
</dbReference>
<dbReference type="AlphaFoldDB" id="A0A6G0XBD5"/>
<dbReference type="VEuPathDB" id="FungiDB:AeMF1_010622"/>
<evidence type="ECO:0000256" key="8">
    <source>
        <dbReference type="RuleBase" id="RU361215"/>
    </source>
</evidence>
<name>A0A6G0XBD5_9STRA</name>
<dbReference type="PANTHER" id="PTHR10589:SF17">
    <property type="entry name" value="UBIQUITIN CARBOXYL-TERMINAL HYDROLASE"/>
    <property type="match status" value="1"/>
</dbReference>
<dbReference type="GO" id="GO:0016579">
    <property type="term" value="P:protein deubiquitination"/>
    <property type="evidence" value="ECO:0007669"/>
    <property type="project" value="TreeGrafter"/>
</dbReference>
<dbReference type="Gene3D" id="3.40.532.10">
    <property type="entry name" value="Peptidase C12, ubiquitin carboxyl-terminal hydrolase"/>
    <property type="match status" value="1"/>
</dbReference>
<evidence type="ECO:0000256" key="3">
    <source>
        <dbReference type="ARBA" id="ARBA00022670"/>
    </source>
</evidence>
<feature type="site" description="Transition state stabilizer" evidence="7">
    <location>
        <position position="83"/>
    </location>
</feature>
<evidence type="ECO:0000313" key="11">
    <source>
        <dbReference type="Proteomes" id="UP000481153"/>
    </source>
</evidence>
<accession>A0A6G0XBD5</accession>
<dbReference type="InterPro" id="IPR001578">
    <property type="entry name" value="Peptidase_C12_UCH"/>
</dbReference>
<sequence length="226" mass="24873">MASEDEFRWPPLESNPEVFTNYLHQLGLPTDWVVGEVFGLDEDSLGFVPQPVLAVILTYQESADSNAPTKAAPRGEVDFYMKQTPVLDYACGLVACLHSVLNNLDSIHLVKGSILDRYYQAVKTHSPLERATTLESMEDFHQVHNSYAAQGQSSVPSQAGEVTHHFIAFVRNTHGQLIEVDGQGPFIVHPACSDILKDTAALLRARLEAGVYSQSLAVLTLHQDSN</sequence>
<keyword evidence="11" id="KW-1185">Reference proteome</keyword>
<dbReference type="Proteomes" id="UP000481153">
    <property type="component" value="Unassembled WGS sequence"/>
</dbReference>
<organism evidence="10 11">
    <name type="scientific">Aphanomyces euteiches</name>
    <dbReference type="NCBI Taxonomy" id="100861"/>
    <lineage>
        <taxon>Eukaryota</taxon>
        <taxon>Sar</taxon>
        <taxon>Stramenopiles</taxon>
        <taxon>Oomycota</taxon>
        <taxon>Saprolegniomycetes</taxon>
        <taxon>Saprolegniales</taxon>
        <taxon>Verrucalvaceae</taxon>
        <taxon>Aphanomyces</taxon>
    </lineage>
</organism>
<comment type="caution">
    <text evidence="10">The sequence shown here is derived from an EMBL/GenBank/DDBJ whole genome shotgun (WGS) entry which is preliminary data.</text>
</comment>
<feature type="active site" description="Proton donor" evidence="7">
    <location>
        <position position="165"/>
    </location>
</feature>
<evidence type="ECO:0000259" key="9">
    <source>
        <dbReference type="PROSITE" id="PS52048"/>
    </source>
</evidence>
<dbReference type="SUPFAM" id="SSF54001">
    <property type="entry name" value="Cysteine proteinases"/>
    <property type="match status" value="1"/>
</dbReference>
<dbReference type="Pfam" id="PF01088">
    <property type="entry name" value="Peptidase_C12"/>
    <property type="match status" value="1"/>
</dbReference>
<comment type="similarity">
    <text evidence="2 7 8">Belongs to the peptidase C12 family.</text>
</comment>
<feature type="active site" description="Nucleophile" evidence="7">
    <location>
        <position position="91"/>
    </location>
</feature>
<dbReference type="EMBL" id="VJMJ01000084">
    <property type="protein sequence ID" value="KAF0737324.1"/>
    <property type="molecule type" value="Genomic_DNA"/>
</dbReference>
<dbReference type="GO" id="GO:0004843">
    <property type="term" value="F:cysteine-type deubiquitinase activity"/>
    <property type="evidence" value="ECO:0007669"/>
    <property type="project" value="UniProtKB-UniRule"/>
</dbReference>
<keyword evidence="4 7" id="KW-0833">Ubl conjugation pathway</keyword>
<feature type="site" description="Important for enzyme activity" evidence="7">
    <location>
        <position position="181"/>
    </location>
</feature>
<evidence type="ECO:0000256" key="1">
    <source>
        <dbReference type="ARBA" id="ARBA00000707"/>
    </source>
</evidence>
<keyword evidence="3 7" id="KW-0645">Protease</keyword>
<reference evidence="10 11" key="1">
    <citation type="submission" date="2019-07" db="EMBL/GenBank/DDBJ databases">
        <title>Genomics analysis of Aphanomyces spp. identifies a new class of oomycete effector associated with host adaptation.</title>
        <authorList>
            <person name="Gaulin E."/>
        </authorList>
    </citation>
    <scope>NUCLEOTIDE SEQUENCE [LARGE SCALE GENOMIC DNA]</scope>
    <source>
        <strain evidence="10 11">ATCC 201684</strain>
    </source>
</reference>
<feature type="domain" description="UCH catalytic" evidence="9">
    <location>
        <begin position="8"/>
        <end position="223"/>
    </location>
</feature>
<keyword evidence="5 7" id="KW-0378">Hydrolase</keyword>
<evidence type="ECO:0000256" key="2">
    <source>
        <dbReference type="ARBA" id="ARBA00009326"/>
    </source>
</evidence>
<comment type="catalytic activity">
    <reaction evidence="1 7 8">
        <text>Thiol-dependent hydrolysis of ester, thioester, amide, peptide and isopeptide bonds formed by the C-terminal Gly of ubiquitin (a 76-residue protein attached to proteins as an intracellular targeting signal).</text>
        <dbReference type="EC" id="3.4.19.12"/>
    </reaction>
</comment>
<dbReference type="GO" id="GO:0006511">
    <property type="term" value="P:ubiquitin-dependent protein catabolic process"/>
    <property type="evidence" value="ECO:0007669"/>
    <property type="project" value="UniProtKB-UniRule"/>
</dbReference>